<dbReference type="EMBL" id="CP090145">
    <property type="protein sequence ID" value="UOX32161.1"/>
    <property type="molecule type" value="Genomic_DNA"/>
</dbReference>
<reference evidence="4" key="1">
    <citation type="submission" date="2021-12" db="EMBL/GenBank/DDBJ databases">
        <authorList>
            <person name="Cha I.-T."/>
            <person name="Lee K.-E."/>
            <person name="Park S.-J."/>
        </authorList>
    </citation>
    <scope>NUCLEOTIDE SEQUENCE</scope>
    <source>
        <strain evidence="4">YSM-43</strain>
    </source>
</reference>
<feature type="signal peptide" evidence="2">
    <location>
        <begin position="1"/>
        <end position="19"/>
    </location>
</feature>
<evidence type="ECO:0000259" key="3">
    <source>
        <dbReference type="Pfam" id="PF18962"/>
    </source>
</evidence>
<gene>
    <name evidence="4" type="ORF">LXD69_08835</name>
</gene>
<reference evidence="4" key="2">
    <citation type="submission" date="2022-04" db="EMBL/GenBank/DDBJ databases">
        <title>Complete Genome Sequence of Flavobacterium sediminilitoris YSM-43, Isolated from a Tidal Sediment.</title>
        <authorList>
            <person name="Lee P.A."/>
        </authorList>
    </citation>
    <scope>NUCLEOTIDE SEQUENCE</scope>
    <source>
        <strain evidence="4">YSM-43</strain>
    </source>
</reference>
<accession>A0ABY4HIH9</accession>
<dbReference type="Proteomes" id="UP000830454">
    <property type="component" value="Chromosome"/>
</dbReference>
<evidence type="ECO:0000256" key="2">
    <source>
        <dbReference type="SAM" id="SignalP"/>
    </source>
</evidence>
<evidence type="ECO:0000256" key="1">
    <source>
        <dbReference type="ARBA" id="ARBA00022729"/>
    </source>
</evidence>
<evidence type="ECO:0000313" key="4">
    <source>
        <dbReference type="EMBL" id="UOX32161.1"/>
    </source>
</evidence>
<dbReference type="NCBIfam" id="TIGR04183">
    <property type="entry name" value="Por_Secre_tail"/>
    <property type="match status" value="1"/>
</dbReference>
<feature type="domain" description="Secretion system C-terminal sorting" evidence="3">
    <location>
        <begin position="210"/>
        <end position="286"/>
    </location>
</feature>
<evidence type="ECO:0000313" key="5">
    <source>
        <dbReference type="Proteomes" id="UP000830454"/>
    </source>
</evidence>
<keyword evidence="5" id="KW-1185">Reference proteome</keyword>
<protein>
    <submittedName>
        <fullName evidence="4">T9SS type A sorting domain-containing protein</fullName>
    </submittedName>
</protein>
<feature type="chain" id="PRO_5047115050" evidence="2">
    <location>
        <begin position="20"/>
        <end position="287"/>
    </location>
</feature>
<proteinExistence type="predicted"/>
<dbReference type="InterPro" id="IPR026444">
    <property type="entry name" value="Secre_tail"/>
</dbReference>
<organism evidence="4 5">
    <name type="scientific">Flavobacterium sediminilitoris</name>
    <dbReference type="NCBI Taxonomy" id="2024526"/>
    <lineage>
        <taxon>Bacteria</taxon>
        <taxon>Pseudomonadati</taxon>
        <taxon>Bacteroidota</taxon>
        <taxon>Flavobacteriia</taxon>
        <taxon>Flavobacteriales</taxon>
        <taxon>Flavobacteriaceae</taxon>
        <taxon>Flavobacterium</taxon>
    </lineage>
</organism>
<dbReference type="Pfam" id="PF18962">
    <property type="entry name" value="Por_Secre_tail"/>
    <property type="match status" value="1"/>
</dbReference>
<name>A0ABY4HIH9_9FLAO</name>
<keyword evidence="1 2" id="KW-0732">Signal</keyword>
<sequence>MKKIIFTSILFIFFITSNSQQLTNGTLSGTCTGNGFSIPSCIKGWSASHGTPTVLGNLENNTWALLSAYKNKSEGIFTNYNFIAGKTYYISLKMKTYSNIKEYDRKNNNIMANIIATHKLVASSNEKKPIASSNSEIIWSKAITNGKENWEIIEIVFKPTKNNTQLWFFPSIKNNTKLNEEIKAQMEIDNIEIKTNENQEITINTNNDFIFPNPIHKGQTLRFLTNTKTINEIVLFNFTGEKQNINFNTDDEKTISFLIDDTIKKGIYTLNITRKDNTTSRKKLIIE</sequence>
<dbReference type="Gene3D" id="2.60.120.260">
    <property type="entry name" value="Galactose-binding domain-like"/>
    <property type="match status" value="1"/>
</dbReference>
<dbReference type="RefSeq" id="WP_246914635.1">
    <property type="nucleotide sequence ID" value="NZ_CP090145.1"/>
</dbReference>